<protein>
    <recommendedName>
        <fullName evidence="1">Putative regulatory protein FmdB zinc ribbon domain-containing protein</fullName>
    </recommendedName>
</protein>
<dbReference type="EMBL" id="CP115149">
    <property type="protein sequence ID" value="WBL35610.1"/>
    <property type="molecule type" value="Genomic_DNA"/>
</dbReference>
<dbReference type="RefSeq" id="WP_270056135.1">
    <property type="nucleotide sequence ID" value="NZ_CP115149.1"/>
</dbReference>
<evidence type="ECO:0000313" key="3">
    <source>
        <dbReference type="Proteomes" id="UP001212803"/>
    </source>
</evidence>
<reference evidence="2 3" key="1">
    <citation type="journal article" date="2023" name="ISME J.">
        <title>Thermophilic Dehalococcoidia with unusual traits shed light on an unexpected past.</title>
        <authorList>
            <person name="Palmer M."/>
            <person name="Covington J.K."/>
            <person name="Zhou E.M."/>
            <person name="Thomas S.C."/>
            <person name="Habib N."/>
            <person name="Seymour C.O."/>
            <person name="Lai D."/>
            <person name="Johnston J."/>
            <person name="Hashimi A."/>
            <person name="Jiao J.Y."/>
            <person name="Muok A.R."/>
            <person name="Liu L."/>
            <person name="Xian W.D."/>
            <person name="Zhi X.Y."/>
            <person name="Li M.M."/>
            <person name="Silva L.P."/>
            <person name="Bowen B.P."/>
            <person name="Louie K."/>
            <person name="Briegel A."/>
            <person name="Pett-Ridge J."/>
            <person name="Weber P.K."/>
            <person name="Tocheva E.I."/>
            <person name="Woyke T."/>
            <person name="Northen T.R."/>
            <person name="Mayali X."/>
            <person name="Li W.J."/>
            <person name="Hedlund B.P."/>
        </authorList>
    </citation>
    <scope>NUCLEOTIDE SEQUENCE [LARGE SCALE GENOMIC DNA]</scope>
    <source>
        <strain evidence="2 3">YIM 72310</strain>
    </source>
</reference>
<accession>A0ABY7M5F0</accession>
<dbReference type="SMART" id="SM00834">
    <property type="entry name" value="CxxC_CXXC_SSSS"/>
    <property type="match status" value="1"/>
</dbReference>
<name>A0ABY7M5F0_9CHLR</name>
<organism evidence="2 3">
    <name type="scientific">Tepidiforma flava</name>
    <dbReference type="NCBI Taxonomy" id="3004094"/>
    <lineage>
        <taxon>Bacteria</taxon>
        <taxon>Bacillati</taxon>
        <taxon>Chloroflexota</taxon>
        <taxon>Tepidiformia</taxon>
        <taxon>Tepidiformales</taxon>
        <taxon>Tepidiformaceae</taxon>
        <taxon>Tepidiforma</taxon>
    </lineage>
</organism>
<evidence type="ECO:0000259" key="1">
    <source>
        <dbReference type="SMART" id="SM00834"/>
    </source>
</evidence>
<sequence length="71" mass="7317">MAIYEFYCPTCREKFEQRRPMSSAGEPATCARGHRAERVLSMFAVPKGAAVAEAPAGGCCGGGGCACASAN</sequence>
<gene>
    <name evidence="2" type="ORF">O0235_12630</name>
</gene>
<dbReference type="InterPro" id="IPR013429">
    <property type="entry name" value="Regulatory_FmdB_Zinc_ribbon"/>
</dbReference>
<keyword evidence="3" id="KW-1185">Reference proteome</keyword>
<evidence type="ECO:0000313" key="2">
    <source>
        <dbReference type="EMBL" id="WBL35610.1"/>
    </source>
</evidence>
<feature type="domain" description="Putative regulatory protein FmdB zinc ribbon" evidence="1">
    <location>
        <begin position="1"/>
        <end position="41"/>
    </location>
</feature>
<proteinExistence type="predicted"/>
<dbReference type="Proteomes" id="UP001212803">
    <property type="component" value="Chromosome"/>
</dbReference>
<dbReference type="NCBIfam" id="TIGR02605">
    <property type="entry name" value="CxxC_CxxC_SSSS"/>
    <property type="match status" value="1"/>
</dbReference>